<evidence type="ECO:0008006" key="3">
    <source>
        <dbReference type="Google" id="ProtNLM"/>
    </source>
</evidence>
<comment type="caution">
    <text evidence="1">The sequence shown here is derived from an EMBL/GenBank/DDBJ whole genome shotgun (WGS) entry which is preliminary data.</text>
</comment>
<keyword evidence="2" id="KW-1185">Reference proteome</keyword>
<dbReference type="RefSeq" id="WP_198363248.1">
    <property type="nucleotide sequence ID" value="NZ_JBHSOG010000032.1"/>
</dbReference>
<sequence>MSSQPGSTSAAAHGIRPLSGRSLCFSPAWTHEGASVVFDRNSGDYWVLDEAARRLASGVAHGAASATIPPASTFPAGDDASPDRLVQSLCDAGILERDDA</sequence>
<evidence type="ECO:0000313" key="1">
    <source>
        <dbReference type="EMBL" id="MFC5769714.1"/>
    </source>
</evidence>
<reference evidence="2" key="1">
    <citation type="journal article" date="2019" name="Int. J. Syst. Evol. Microbiol.">
        <title>The Global Catalogue of Microorganisms (GCM) 10K type strain sequencing project: providing services to taxonomists for standard genome sequencing and annotation.</title>
        <authorList>
            <consortium name="The Broad Institute Genomics Platform"/>
            <consortium name="The Broad Institute Genome Sequencing Center for Infectious Disease"/>
            <person name="Wu L."/>
            <person name="Ma J."/>
        </authorList>
    </citation>
    <scope>NUCLEOTIDE SEQUENCE [LARGE SCALE GENOMIC DNA]</scope>
    <source>
        <strain evidence="2">SHR3</strain>
    </source>
</reference>
<accession>A0ABW1ARC6</accession>
<organism evidence="1 2">
    <name type="scientific">Thauera sinica</name>
    <dbReference type="NCBI Taxonomy" id="2665146"/>
    <lineage>
        <taxon>Bacteria</taxon>
        <taxon>Pseudomonadati</taxon>
        <taxon>Pseudomonadota</taxon>
        <taxon>Betaproteobacteria</taxon>
        <taxon>Rhodocyclales</taxon>
        <taxon>Zoogloeaceae</taxon>
        <taxon>Thauera</taxon>
    </lineage>
</organism>
<dbReference type="Proteomes" id="UP001595974">
    <property type="component" value="Unassembled WGS sequence"/>
</dbReference>
<proteinExistence type="predicted"/>
<gene>
    <name evidence="1" type="ORF">ACFPTN_10055</name>
</gene>
<evidence type="ECO:0000313" key="2">
    <source>
        <dbReference type="Proteomes" id="UP001595974"/>
    </source>
</evidence>
<name>A0ABW1ARC6_9RHOO</name>
<dbReference type="EMBL" id="JBHSOG010000032">
    <property type="protein sequence ID" value="MFC5769714.1"/>
    <property type="molecule type" value="Genomic_DNA"/>
</dbReference>
<protein>
    <recommendedName>
        <fullName evidence="3">PqqD family protein</fullName>
    </recommendedName>
</protein>